<dbReference type="SUPFAM" id="SSF54593">
    <property type="entry name" value="Glyoxalase/Bleomycin resistance protein/Dihydroxybiphenyl dioxygenase"/>
    <property type="match status" value="1"/>
</dbReference>
<dbReference type="Pfam" id="PF13669">
    <property type="entry name" value="Glyoxalase_4"/>
    <property type="match status" value="1"/>
</dbReference>
<dbReference type="Proteomes" id="UP000247634">
    <property type="component" value="Chromosome"/>
</dbReference>
<keyword evidence="4" id="KW-1185">Reference proteome</keyword>
<dbReference type="InterPro" id="IPR037523">
    <property type="entry name" value="VOC_core"/>
</dbReference>
<dbReference type="Gene3D" id="3.10.180.10">
    <property type="entry name" value="2,3-Dihydroxybiphenyl 1,2-Dioxygenase, domain 1"/>
    <property type="match status" value="1"/>
</dbReference>
<dbReference type="EMBL" id="CP029788">
    <property type="protein sequence ID" value="AWT41091.1"/>
    <property type="molecule type" value="Genomic_DNA"/>
</dbReference>
<organism evidence="3 4">
    <name type="scientific">Streptomyces actuosus</name>
    <dbReference type="NCBI Taxonomy" id="1885"/>
    <lineage>
        <taxon>Bacteria</taxon>
        <taxon>Bacillati</taxon>
        <taxon>Actinomycetota</taxon>
        <taxon>Actinomycetes</taxon>
        <taxon>Kitasatosporales</taxon>
        <taxon>Streptomycetaceae</taxon>
        <taxon>Streptomyces</taxon>
    </lineage>
</organism>
<reference evidence="3 4" key="1">
    <citation type="submission" date="2018-06" db="EMBL/GenBank/DDBJ databases">
        <title>The complete genome sequence of a nosiheptide producer Streptomyces actuosus ATCC 25421: deducing the ability of producing a new class III lantibiotics.</title>
        <authorList>
            <person name="Liu W."/>
            <person name="Sun F."/>
            <person name="Hu Y."/>
        </authorList>
    </citation>
    <scope>NUCLEOTIDE SEQUENCE [LARGE SCALE GENOMIC DNA]</scope>
    <source>
        <strain evidence="3 4">ATCC 25421</strain>
    </source>
</reference>
<dbReference type="InterPro" id="IPR029068">
    <property type="entry name" value="Glyas_Bleomycin-R_OHBP_Dase"/>
</dbReference>
<dbReference type="InterPro" id="IPR051785">
    <property type="entry name" value="MMCE/EMCE_epimerase"/>
</dbReference>
<dbReference type="PANTHER" id="PTHR43048">
    <property type="entry name" value="METHYLMALONYL-COA EPIMERASE"/>
    <property type="match status" value="1"/>
</dbReference>
<evidence type="ECO:0000313" key="3">
    <source>
        <dbReference type="EMBL" id="AWT41091.1"/>
    </source>
</evidence>
<name>A0A2U9NVN2_STRAS</name>
<keyword evidence="1" id="KW-0479">Metal-binding</keyword>
<proteinExistence type="predicted"/>
<sequence>MRGTTRGIPGSSGVHHVAYTVPDLDQAVEFFVDVLGAELAYRIGPVEFPDSDWMERYLGVHPKATMDLVMLRLGPVTNCELFQYSAPEQRREMPRNSDWGGHHLAFHVADMDEAVAYLRAQPGVRFLGEPQPLDPGSTRGDSWVYFLSPWGMQMELIRMPPGMAYESRTTTRLYQPESH</sequence>
<feature type="domain" description="VOC" evidence="2">
    <location>
        <begin position="13"/>
        <end position="159"/>
    </location>
</feature>
<dbReference type="AlphaFoldDB" id="A0A2U9NVN2"/>
<dbReference type="GO" id="GO:0046872">
    <property type="term" value="F:metal ion binding"/>
    <property type="evidence" value="ECO:0007669"/>
    <property type="project" value="UniProtKB-KW"/>
</dbReference>
<dbReference type="KEGG" id="sact:DMT42_01275"/>
<dbReference type="PROSITE" id="PS51819">
    <property type="entry name" value="VOC"/>
    <property type="match status" value="1"/>
</dbReference>
<dbReference type="PANTHER" id="PTHR43048:SF6">
    <property type="entry name" value="BLR8189 PROTEIN"/>
    <property type="match status" value="1"/>
</dbReference>
<dbReference type="CDD" id="cd16361">
    <property type="entry name" value="VOC_ShValD_like"/>
    <property type="match status" value="1"/>
</dbReference>
<evidence type="ECO:0000313" key="4">
    <source>
        <dbReference type="Proteomes" id="UP000247634"/>
    </source>
</evidence>
<dbReference type="GO" id="GO:0004493">
    <property type="term" value="F:methylmalonyl-CoA epimerase activity"/>
    <property type="evidence" value="ECO:0007669"/>
    <property type="project" value="TreeGrafter"/>
</dbReference>
<dbReference type="GO" id="GO:0046491">
    <property type="term" value="P:L-methylmalonyl-CoA metabolic process"/>
    <property type="evidence" value="ECO:0007669"/>
    <property type="project" value="TreeGrafter"/>
</dbReference>
<protein>
    <submittedName>
        <fullName evidence="3">Glyoxalase</fullName>
    </submittedName>
</protein>
<accession>A0A2U9NVN2</accession>
<gene>
    <name evidence="3" type="ORF">DMT42_01275</name>
</gene>
<evidence type="ECO:0000256" key="1">
    <source>
        <dbReference type="ARBA" id="ARBA00022723"/>
    </source>
</evidence>
<dbReference type="OrthoDB" id="2613830at2"/>
<evidence type="ECO:0000259" key="2">
    <source>
        <dbReference type="PROSITE" id="PS51819"/>
    </source>
</evidence>